<evidence type="ECO:0000313" key="1">
    <source>
        <dbReference type="Proteomes" id="UP000887581"/>
    </source>
</evidence>
<protein>
    <submittedName>
        <fullName evidence="2">Bridge-like lipid transfer protein family member 1 N-terminal domain-containing protein</fullName>
    </submittedName>
</protein>
<keyword evidence="1" id="KW-1185">Reference proteome</keyword>
<dbReference type="WBParaSite" id="sdigi.contig504.g8719.t1">
    <property type="protein sequence ID" value="sdigi.contig504.g8719.t1"/>
    <property type="gene ID" value="sdigi.contig504.g8719"/>
</dbReference>
<accession>A0A915Q3A2</accession>
<dbReference type="GO" id="GO:0098793">
    <property type="term" value="C:presynapse"/>
    <property type="evidence" value="ECO:0007669"/>
    <property type="project" value="GOC"/>
</dbReference>
<sequence>MSRVIGPLVGHILTHLARKFGQKCVLKLGSLSISLLAGKIMFRQFTIICEDYTIYCNDGYIIFSYWRHIKLADLYTRDLKGRLRVALSGLHIHVYNHLKAYRKLKKDAKFEKLFATISQQQQYANEIAPSNEDAISTI</sequence>
<dbReference type="PANTHER" id="PTHR31640:SF1">
    <property type="entry name" value="BRIDGE-LIKE LIPID TRANSFER PROTEIN FAMILY MEMBER 1"/>
    <property type="match status" value="1"/>
</dbReference>
<evidence type="ECO:0000313" key="2">
    <source>
        <dbReference type="WBParaSite" id="sdigi.contig504.g8719.t1"/>
    </source>
</evidence>
<dbReference type="AlphaFoldDB" id="A0A915Q3A2"/>
<name>A0A915Q3A2_9BILA</name>
<organism evidence="1 2">
    <name type="scientific">Setaria digitata</name>
    <dbReference type="NCBI Taxonomy" id="48799"/>
    <lineage>
        <taxon>Eukaryota</taxon>
        <taxon>Metazoa</taxon>
        <taxon>Ecdysozoa</taxon>
        <taxon>Nematoda</taxon>
        <taxon>Chromadorea</taxon>
        <taxon>Rhabditida</taxon>
        <taxon>Spirurina</taxon>
        <taxon>Spiruromorpha</taxon>
        <taxon>Filarioidea</taxon>
        <taxon>Setariidae</taxon>
        <taxon>Setaria</taxon>
    </lineage>
</organism>
<dbReference type="GO" id="GO:0048488">
    <property type="term" value="P:synaptic vesicle endocytosis"/>
    <property type="evidence" value="ECO:0007669"/>
    <property type="project" value="TreeGrafter"/>
</dbReference>
<proteinExistence type="predicted"/>
<dbReference type="InterPro" id="IPR033616">
    <property type="entry name" value="BLTP1"/>
</dbReference>
<dbReference type="Proteomes" id="UP000887581">
    <property type="component" value="Unplaced"/>
</dbReference>
<dbReference type="PANTHER" id="PTHR31640">
    <property type="entry name" value="TRANSMEMBRANE PROTEIN KIAA1109"/>
    <property type="match status" value="1"/>
</dbReference>
<reference evidence="2" key="1">
    <citation type="submission" date="2022-11" db="UniProtKB">
        <authorList>
            <consortium name="WormBaseParasite"/>
        </authorList>
    </citation>
    <scope>IDENTIFICATION</scope>
</reference>